<dbReference type="GO" id="GO:0005634">
    <property type="term" value="C:nucleus"/>
    <property type="evidence" value="ECO:0007669"/>
    <property type="project" value="UniProtKB-SubCell"/>
</dbReference>
<feature type="compositionally biased region" description="Gly residues" evidence="6">
    <location>
        <begin position="441"/>
        <end position="451"/>
    </location>
</feature>
<gene>
    <name evidence="8" type="ORF">FA14DRAFT_36796</name>
</gene>
<dbReference type="SUPFAM" id="SSF47459">
    <property type="entry name" value="HLH, helix-loop-helix DNA-binding domain"/>
    <property type="match status" value="1"/>
</dbReference>
<keyword evidence="9" id="KW-1185">Reference proteome</keyword>
<feature type="compositionally biased region" description="Low complexity" evidence="6">
    <location>
        <begin position="131"/>
        <end position="142"/>
    </location>
</feature>
<dbReference type="EMBL" id="KZ819603">
    <property type="protein sequence ID" value="PWN35018.1"/>
    <property type="molecule type" value="Genomic_DNA"/>
</dbReference>
<dbReference type="InterPro" id="IPR052207">
    <property type="entry name" value="Max-like/E-box_TFs"/>
</dbReference>
<evidence type="ECO:0000256" key="5">
    <source>
        <dbReference type="ARBA" id="ARBA00023242"/>
    </source>
</evidence>
<dbReference type="InterPro" id="IPR011598">
    <property type="entry name" value="bHLH_dom"/>
</dbReference>
<dbReference type="PANTHER" id="PTHR15741">
    <property type="entry name" value="BASIC HELIX-LOOP-HELIX ZIP TRANSCRIPTION FACTOR"/>
    <property type="match status" value="1"/>
</dbReference>
<keyword evidence="5" id="KW-0539">Nucleus</keyword>
<evidence type="ECO:0000313" key="8">
    <source>
        <dbReference type="EMBL" id="PWN35018.1"/>
    </source>
</evidence>
<feature type="compositionally biased region" description="Polar residues" evidence="6">
    <location>
        <begin position="143"/>
        <end position="157"/>
    </location>
</feature>
<dbReference type="STRING" id="1280837.A0A316VD53"/>
<dbReference type="Gene3D" id="4.10.280.10">
    <property type="entry name" value="Helix-loop-helix DNA-binding domain"/>
    <property type="match status" value="1"/>
</dbReference>
<evidence type="ECO:0000313" key="9">
    <source>
        <dbReference type="Proteomes" id="UP000245771"/>
    </source>
</evidence>
<feature type="compositionally biased region" description="Basic and acidic residues" evidence="6">
    <location>
        <begin position="355"/>
        <end position="366"/>
    </location>
</feature>
<feature type="compositionally biased region" description="Low complexity" evidence="6">
    <location>
        <begin position="172"/>
        <end position="181"/>
    </location>
</feature>
<feature type="region of interest" description="Disordered" evidence="6">
    <location>
        <begin position="265"/>
        <end position="368"/>
    </location>
</feature>
<proteinExistence type="predicted"/>
<feature type="compositionally biased region" description="Polar residues" evidence="6">
    <location>
        <begin position="292"/>
        <end position="310"/>
    </location>
</feature>
<dbReference type="GO" id="GO:0000981">
    <property type="term" value="F:DNA-binding transcription factor activity, RNA polymerase II-specific"/>
    <property type="evidence" value="ECO:0007669"/>
    <property type="project" value="TreeGrafter"/>
</dbReference>
<dbReference type="OrthoDB" id="5778525at2759"/>
<evidence type="ECO:0000256" key="6">
    <source>
        <dbReference type="SAM" id="MobiDB-lite"/>
    </source>
</evidence>
<dbReference type="Pfam" id="PF00010">
    <property type="entry name" value="HLH"/>
    <property type="match status" value="1"/>
</dbReference>
<dbReference type="GO" id="GO:0000978">
    <property type="term" value="F:RNA polymerase II cis-regulatory region sequence-specific DNA binding"/>
    <property type="evidence" value="ECO:0007669"/>
    <property type="project" value="TreeGrafter"/>
</dbReference>
<keyword evidence="4" id="KW-0804">Transcription</keyword>
<reference evidence="8 9" key="1">
    <citation type="journal article" date="2018" name="Mol. Biol. Evol.">
        <title>Broad Genomic Sampling Reveals a Smut Pathogenic Ancestry of the Fungal Clade Ustilaginomycotina.</title>
        <authorList>
            <person name="Kijpornyongpan T."/>
            <person name="Mondo S.J."/>
            <person name="Barry K."/>
            <person name="Sandor L."/>
            <person name="Lee J."/>
            <person name="Lipzen A."/>
            <person name="Pangilinan J."/>
            <person name="LaButti K."/>
            <person name="Hainaut M."/>
            <person name="Henrissat B."/>
            <person name="Grigoriev I.V."/>
            <person name="Spatafora J.W."/>
            <person name="Aime M.C."/>
        </authorList>
    </citation>
    <scope>NUCLEOTIDE SEQUENCE [LARGE SCALE GENOMIC DNA]</scope>
    <source>
        <strain evidence="8 9">MCA 3882</strain>
    </source>
</reference>
<dbReference type="GeneID" id="37024027"/>
<dbReference type="RefSeq" id="XP_025355320.1">
    <property type="nucleotide sequence ID" value="XM_025502246.1"/>
</dbReference>
<feature type="domain" description="BHLH" evidence="7">
    <location>
        <begin position="406"/>
        <end position="433"/>
    </location>
</feature>
<accession>A0A316VD53</accession>
<feature type="region of interest" description="Disordered" evidence="6">
    <location>
        <begin position="509"/>
        <end position="528"/>
    </location>
</feature>
<sequence length="563" mass="59163">MTSTASPMHMSSSAAAAFELPSMPGPYEDFEFSLNLPENITASDLSLVASPGFGDLFGLNNAGSLFGSSGGGVGGGGGGGGTSGAMSNFSASTPVPQPGTSSGTHTPNLVPTGFNWKNSPNTPRTHDLDDTMMTSTLTSQSSKPASHSTQPGGQQEIFSGGMLGLEAPPQPQTTSMPTSQSFGALSQPPVAPFPPPAGGSLWGNPSMPFQSFPVNQQQGTIGGAALFDANETSFLTNFLSGFEGWDFNPNLPMDLPSFAEAEKQAYQMGTSPSSTDNRRNSRQRSAFGSIGRTGTNKGSPHTTFGGNNHASPAGKMESSIGAAFGHPMEGWNDEEDEEQGANRRTSGNVGVGKKLKTEHGSFDGRGAKQQHQMNTFNPYYQQHAQQQQAPQPPQYDSRELLSESEKRSNHILSEQRRRNHIREAFKELVDLLEAGREFGARGLGLSSGAGTGIEDEGLDDRSDYESTLEDEEPSAATKRRKLKARRRAAVEAARKAGATGHAAAAAFLNGTGRGKGRGRGGSAGGGAGSKSAVLFQTVDLLHWLNGRNEVLASHVQELEEALV</sequence>
<evidence type="ECO:0000256" key="3">
    <source>
        <dbReference type="ARBA" id="ARBA00023125"/>
    </source>
</evidence>
<feature type="region of interest" description="Disordered" evidence="6">
    <location>
        <begin position="76"/>
        <end position="205"/>
    </location>
</feature>
<feature type="compositionally biased region" description="Gly residues" evidence="6">
    <location>
        <begin position="519"/>
        <end position="528"/>
    </location>
</feature>
<keyword evidence="2" id="KW-0805">Transcription regulation</keyword>
<evidence type="ECO:0000256" key="4">
    <source>
        <dbReference type="ARBA" id="ARBA00023163"/>
    </source>
</evidence>
<dbReference type="InterPro" id="IPR036638">
    <property type="entry name" value="HLH_DNA-bd_sf"/>
</dbReference>
<comment type="subcellular location">
    <subcellularLocation>
        <location evidence="1">Nucleus</location>
    </subcellularLocation>
</comment>
<evidence type="ECO:0000256" key="1">
    <source>
        <dbReference type="ARBA" id="ARBA00004123"/>
    </source>
</evidence>
<keyword evidence="3" id="KW-0238">DNA-binding</keyword>
<dbReference type="GO" id="GO:0046983">
    <property type="term" value="F:protein dimerization activity"/>
    <property type="evidence" value="ECO:0007669"/>
    <property type="project" value="InterPro"/>
</dbReference>
<dbReference type="Proteomes" id="UP000245771">
    <property type="component" value="Unassembled WGS sequence"/>
</dbReference>
<evidence type="ECO:0000256" key="2">
    <source>
        <dbReference type="ARBA" id="ARBA00023015"/>
    </source>
</evidence>
<organism evidence="8 9">
    <name type="scientific">Meira miltonrushii</name>
    <dbReference type="NCBI Taxonomy" id="1280837"/>
    <lineage>
        <taxon>Eukaryota</taxon>
        <taxon>Fungi</taxon>
        <taxon>Dikarya</taxon>
        <taxon>Basidiomycota</taxon>
        <taxon>Ustilaginomycotina</taxon>
        <taxon>Exobasidiomycetes</taxon>
        <taxon>Exobasidiales</taxon>
        <taxon>Brachybasidiaceae</taxon>
        <taxon>Meira</taxon>
    </lineage>
</organism>
<protein>
    <recommendedName>
        <fullName evidence="7">BHLH domain-containing protein</fullName>
    </recommendedName>
</protein>
<dbReference type="AlphaFoldDB" id="A0A316VD53"/>
<dbReference type="InParanoid" id="A0A316VD53"/>
<feature type="compositionally biased region" description="Basic and acidic residues" evidence="6">
    <location>
        <begin position="396"/>
        <end position="415"/>
    </location>
</feature>
<feature type="region of interest" description="Disordered" evidence="6">
    <location>
        <begin position="381"/>
        <end position="415"/>
    </location>
</feature>
<feature type="region of interest" description="Disordered" evidence="6">
    <location>
        <begin position="441"/>
        <end position="480"/>
    </location>
</feature>
<evidence type="ECO:0000259" key="7">
    <source>
        <dbReference type="Pfam" id="PF00010"/>
    </source>
</evidence>
<dbReference type="PANTHER" id="PTHR15741:SF27">
    <property type="entry name" value="TRANSCRIPTION FACTOR AP-4"/>
    <property type="match status" value="1"/>
</dbReference>
<name>A0A316VD53_9BASI</name>
<feature type="compositionally biased region" description="Polar residues" evidence="6">
    <location>
        <begin position="85"/>
        <end position="123"/>
    </location>
</feature>